<reference evidence="2" key="1">
    <citation type="journal article" date="2019" name="Int. J. Syst. Evol. Microbiol.">
        <title>The Global Catalogue of Microorganisms (GCM) 10K type strain sequencing project: providing services to taxonomists for standard genome sequencing and annotation.</title>
        <authorList>
            <consortium name="The Broad Institute Genomics Platform"/>
            <consortium name="The Broad Institute Genome Sequencing Center for Infectious Disease"/>
            <person name="Wu L."/>
            <person name="Ma J."/>
        </authorList>
    </citation>
    <scope>NUCLEOTIDE SEQUENCE [LARGE SCALE GENOMIC DNA]</scope>
    <source>
        <strain evidence="2">CCUG 39402</strain>
    </source>
</reference>
<dbReference type="EMBL" id="JBHSRS010000080">
    <property type="protein sequence ID" value="MFC6282869.1"/>
    <property type="molecule type" value="Genomic_DNA"/>
</dbReference>
<name>A0ABW1U0V7_9BURK</name>
<protein>
    <submittedName>
        <fullName evidence="1">Uncharacterized protein</fullName>
    </submittedName>
</protein>
<organism evidence="1 2">
    <name type="scientific">Polaromonas aquatica</name>
    <dbReference type="NCBI Taxonomy" id="332657"/>
    <lineage>
        <taxon>Bacteria</taxon>
        <taxon>Pseudomonadati</taxon>
        <taxon>Pseudomonadota</taxon>
        <taxon>Betaproteobacteria</taxon>
        <taxon>Burkholderiales</taxon>
        <taxon>Comamonadaceae</taxon>
        <taxon>Polaromonas</taxon>
    </lineage>
</organism>
<dbReference type="Proteomes" id="UP001596270">
    <property type="component" value="Unassembled WGS sequence"/>
</dbReference>
<dbReference type="RefSeq" id="WP_371439174.1">
    <property type="nucleotide sequence ID" value="NZ_JBHSRS010000080.1"/>
</dbReference>
<accession>A0ABW1U0V7</accession>
<proteinExistence type="predicted"/>
<comment type="caution">
    <text evidence="1">The sequence shown here is derived from an EMBL/GenBank/DDBJ whole genome shotgun (WGS) entry which is preliminary data.</text>
</comment>
<gene>
    <name evidence="1" type="ORF">ACFQND_16730</name>
</gene>
<sequence length="235" mass="26440">MQLKNFEAPSVAHRVRCDRCGKELPHGKTSSAGMISVGFDAGQDSVFGEGNRVEVDLCETCLQVCLGAWLRVRLARDTEQIPREVITTTGGRGQPAAANRDRDRFKHQYGTLTFEEMAGRMECTPEVIREQEAAGQLFAADAQGRGDGPRYPTFQLNENLDRPMLKQIIKEYREAGVSMTRLWSFLRTPQKFFAGFTPMEMLLGCSFPEYEALTPEERCAAFLDLVADELSRTRF</sequence>
<keyword evidence="2" id="KW-1185">Reference proteome</keyword>
<evidence type="ECO:0000313" key="1">
    <source>
        <dbReference type="EMBL" id="MFC6282869.1"/>
    </source>
</evidence>
<evidence type="ECO:0000313" key="2">
    <source>
        <dbReference type="Proteomes" id="UP001596270"/>
    </source>
</evidence>